<dbReference type="InterPro" id="IPR013899">
    <property type="entry name" value="DUF1771"/>
</dbReference>
<dbReference type="InterPro" id="IPR052772">
    <property type="entry name" value="Endo/PolyKinase_Domain-Protein"/>
</dbReference>
<dbReference type="SMART" id="SM00463">
    <property type="entry name" value="SMR"/>
    <property type="match status" value="1"/>
</dbReference>
<dbReference type="InterPro" id="IPR036063">
    <property type="entry name" value="Smr_dom_sf"/>
</dbReference>
<protein>
    <recommendedName>
        <fullName evidence="6">Smr domain-containing protein</fullName>
    </recommendedName>
</protein>
<reference evidence="4 5" key="1">
    <citation type="submission" date="2015-09" db="EMBL/GenBank/DDBJ databases">
        <title>Draft genome of the scarab beetle Oryctes borbonicus.</title>
        <authorList>
            <person name="Meyer J.M."/>
            <person name="Markov G.V."/>
            <person name="Baskaran P."/>
            <person name="Herrmann M."/>
            <person name="Sommer R.J."/>
            <person name="Roedelsperger C."/>
        </authorList>
    </citation>
    <scope>NUCLEOTIDE SEQUENCE [LARGE SCALE GENOMIC DNA]</scope>
    <source>
        <strain evidence="4">OB123</strain>
        <tissue evidence="4">Whole animal</tissue>
    </source>
</reference>
<feature type="compositionally biased region" description="Polar residues" evidence="1">
    <location>
        <begin position="64"/>
        <end position="73"/>
    </location>
</feature>
<dbReference type="PROSITE" id="PS51140">
    <property type="entry name" value="CUE"/>
    <property type="match status" value="1"/>
</dbReference>
<dbReference type="GO" id="GO:0043130">
    <property type="term" value="F:ubiquitin binding"/>
    <property type="evidence" value="ECO:0007669"/>
    <property type="project" value="InterPro"/>
</dbReference>
<evidence type="ECO:0008006" key="6">
    <source>
        <dbReference type="Google" id="ProtNLM"/>
    </source>
</evidence>
<evidence type="ECO:0000259" key="3">
    <source>
        <dbReference type="PROSITE" id="PS51140"/>
    </source>
</evidence>
<evidence type="ECO:0000313" key="5">
    <source>
        <dbReference type="Proteomes" id="UP000051574"/>
    </source>
</evidence>
<evidence type="ECO:0000313" key="4">
    <source>
        <dbReference type="EMBL" id="KRT85889.1"/>
    </source>
</evidence>
<organism evidence="4 5">
    <name type="scientific">Oryctes borbonicus</name>
    <dbReference type="NCBI Taxonomy" id="1629725"/>
    <lineage>
        <taxon>Eukaryota</taxon>
        <taxon>Metazoa</taxon>
        <taxon>Ecdysozoa</taxon>
        <taxon>Arthropoda</taxon>
        <taxon>Hexapoda</taxon>
        <taxon>Insecta</taxon>
        <taxon>Pterygota</taxon>
        <taxon>Neoptera</taxon>
        <taxon>Endopterygota</taxon>
        <taxon>Coleoptera</taxon>
        <taxon>Polyphaga</taxon>
        <taxon>Scarabaeiformia</taxon>
        <taxon>Scarabaeidae</taxon>
        <taxon>Dynastinae</taxon>
        <taxon>Oryctes</taxon>
    </lineage>
</organism>
<dbReference type="GO" id="GO:0004519">
    <property type="term" value="F:endonuclease activity"/>
    <property type="evidence" value="ECO:0007669"/>
    <property type="project" value="TreeGrafter"/>
</dbReference>
<dbReference type="CDD" id="cd14279">
    <property type="entry name" value="CUE"/>
    <property type="match status" value="1"/>
</dbReference>
<proteinExistence type="predicted"/>
<dbReference type="OrthoDB" id="3231855at2759"/>
<evidence type="ECO:0000259" key="2">
    <source>
        <dbReference type="PROSITE" id="PS50828"/>
    </source>
</evidence>
<feature type="region of interest" description="Disordered" evidence="1">
    <location>
        <begin position="64"/>
        <end position="88"/>
    </location>
</feature>
<dbReference type="PROSITE" id="PS50828">
    <property type="entry name" value="SMR"/>
    <property type="match status" value="1"/>
</dbReference>
<name>A0A0T6BF62_9SCAR</name>
<feature type="domain" description="Smr" evidence="2">
    <location>
        <begin position="503"/>
        <end position="583"/>
    </location>
</feature>
<comment type="caution">
    <text evidence="4">The sequence shown here is derived from an EMBL/GenBank/DDBJ whole genome shotgun (WGS) entry which is preliminary data.</text>
</comment>
<gene>
    <name evidence="4" type="ORF">AMK59_502</name>
</gene>
<dbReference type="PANTHER" id="PTHR46535">
    <property type="entry name" value="NEDD4-BINDING PROTEIN 2"/>
    <property type="match status" value="1"/>
</dbReference>
<feature type="region of interest" description="Disordered" evidence="1">
    <location>
        <begin position="107"/>
        <end position="145"/>
    </location>
</feature>
<dbReference type="PANTHER" id="PTHR46535:SF1">
    <property type="entry name" value="NEDD4-BINDING PROTEIN 2"/>
    <property type="match status" value="1"/>
</dbReference>
<dbReference type="EMBL" id="LJIG01001051">
    <property type="protein sequence ID" value="KRT85889.1"/>
    <property type="molecule type" value="Genomic_DNA"/>
</dbReference>
<dbReference type="InterPro" id="IPR003892">
    <property type="entry name" value="CUE"/>
</dbReference>
<dbReference type="SMART" id="SM01162">
    <property type="entry name" value="DUF1771"/>
    <property type="match status" value="1"/>
</dbReference>
<keyword evidence="5" id="KW-1185">Reference proteome</keyword>
<dbReference type="AlphaFoldDB" id="A0A0T6BF62"/>
<dbReference type="GO" id="GO:0005634">
    <property type="term" value="C:nucleus"/>
    <property type="evidence" value="ECO:0007669"/>
    <property type="project" value="TreeGrafter"/>
</dbReference>
<dbReference type="SUPFAM" id="SSF160443">
    <property type="entry name" value="SMR domain-like"/>
    <property type="match status" value="1"/>
</dbReference>
<sequence length="598" mass="68162">MIDKSCMTDEEELLGLQVDEAAQVKKLMELFPGVPIDNLRDIYEKCRKDFHWTVDVISSTPMMCLPSNGSQTNQKKKESEDVTGSTLSPQVTSFTFELNDWNLVPEKSDNIQEIDKDGSRKKQGGESEHQKKQDEEEEAKQQQKKQEVLELKKQLEKTVTIGKEHYSDHVWQLKSAKMGRPAVETEDPKPGTSDLVSMDADMIYISDDSSECSSNHDEDDENTDEDSVELTLGNELVQQLESMFGHLSPADNSKPVIQVPESLARQLHLLCLESMCRQIENQSDYISSQLKEDEEFALKLQEAERASASGNNMNEIMDEELAMSLYKKDIEQWKNLSPETLALKLTKQKLHEAFPTIDQKLLDEVLVAHGNNYMQTIQAIMNSTDQLPVASAGGGDLMEPPISDSTLNEMKIHSKFDNKVTEEPDGALKSAREYREEANRYMQKYKELRTLAQNHYGSRNYAVGVFYSDLAKKQLKMAELANQHAAQCFIREHSAKFEKSNTLDLHYQYADSAITSLDIFIDFQISNLRTANKPFCHYFVITGWGRRSKNGKPVLKPMVIRRLRQRKINYTVVNPGMLRIKVLRNLAMSTDIKSKIPK</sequence>
<dbReference type="InterPro" id="IPR002625">
    <property type="entry name" value="Smr_dom"/>
</dbReference>
<dbReference type="Gene3D" id="3.30.1370.110">
    <property type="match status" value="1"/>
</dbReference>
<accession>A0A0T6BF62</accession>
<dbReference type="Proteomes" id="UP000051574">
    <property type="component" value="Unassembled WGS sequence"/>
</dbReference>
<evidence type="ECO:0000256" key="1">
    <source>
        <dbReference type="SAM" id="MobiDB-lite"/>
    </source>
</evidence>
<feature type="domain" description="CUE" evidence="3">
    <location>
        <begin position="342"/>
        <end position="385"/>
    </location>
</feature>